<dbReference type="NCBIfam" id="TIGR01558">
    <property type="entry name" value="sm_term_P27"/>
    <property type="match status" value="1"/>
</dbReference>
<evidence type="ECO:0000313" key="2">
    <source>
        <dbReference type="EMBL" id="CAB4121352.1"/>
    </source>
</evidence>
<gene>
    <name evidence="2" type="ORF">UFOVP13_38</name>
</gene>
<organism evidence="2">
    <name type="scientific">uncultured Caudovirales phage</name>
    <dbReference type="NCBI Taxonomy" id="2100421"/>
    <lineage>
        <taxon>Viruses</taxon>
        <taxon>Duplodnaviria</taxon>
        <taxon>Heunggongvirae</taxon>
        <taxon>Uroviricota</taxon>
        <taxon>Caudoviricetes</taxon>
        <taxon>Peduoviridae</taxon>
        <taxon>Maltschvirus</taxon>
        <taxon>Maltschvirus maltsch</taxon>
    </lineage>
</organism>
<dbReference type="Pfam" id="PF05119">
    <property type="entry name" value="Terminase_4"/>
    <property type="match status" value="1"/>
</dbReference>
<name>A0A6J5KJK3_9CAUD</name>
<feature type="region of interest" description="Disordered" evidence="1">
    <location>
        <begin position="1"/>
        <end position="37"/>
    </location>
</feature>
<sequence length="155" mass="17734">MAGRPPKPTALKLVTGNPGKRAINRQEPDPDYLDDLGAPAHLPERAKKFWNDLAPKLRKARLLTELDVSALEKLCIAEMNYWEVTDKIGLEFVISGEKSVYTNPLLNQQSMYLKQIMMLYREFGKTPAARVRIAINPQGDMFDDQDNHKTQKYFN</sequence>
<proteinExistence type="predicted"/>
<accession>A0A6J5KJK3</accession>
<dbReference type="InterPro" id="IPR006448">
    <property type="entry name" value="Phage_term_ssu_P27"/>
</dbReference>
<protein>
    <submittedName>
        <fullName evidence="2">Sm_term_P27, putative phage terminase, small subunit, P27 family</fullName>
    </submittedName>
</protein>
<evidence type="ECO:0000256" key="1">
    <source>
        <dbReference type="SAM" id="MobiDB-lite"/>
    </source>
</evidence>
<reference evidence="2" key="1">
    <citation type="submission" date="2020-04" db="EMBL/GenBank/DDBJ databases">
        <authorList>
            <person name="Chiriac C."/>
            <person name="Salcher M."/>
            <person name="Ghai R."/>
            <person name="Kavagutti S V."/>
        </authorList>
    </citation>
    <scope>NUCLEOTIDE SEQUENCE</scope>
</reference>
<dbReference type="EMBL" id="LR796145">
    <property type="protein sequence ID" value="CAB4121352.1"/>
    <property type="molecule type" value="Genomic_DNA"/>
</dbReference>